<gene>
    <name evidence="1" type="ORF">OCBIM_22016340mg</name>
</gene>
<evidence type="ECO:0000313" key="1">
    <source>
        <dbReference type="EMBL" id="KOF65069.1"/>
    </source>
</evidence>
<dbReference type="EMBL" id="KQ429822">
    <property type="protein sequence ID" value="KOF65069.1"/>
    <property type="molecule type" value="Genomic_DNA"/>
</dbReference>
<proteinExistence type="predicted"/>
<dbReference type="AlphaFoldDB" id="A0A0L8FL80"/>
<reference evidence="1" key="1">
    <citation type="submission" date="2015-07" db="EMBL/GenBank/DDBJ databases">
        <title>MeaNS - Measles Nucleotide Surveillance Program.</title>
        <authorList>
            <person name="Tran T."/>
            <person name="Druce J."/>
        </authorList>
    </citation>
    <scope>NUCLEOTIDE SEQUENCE</scope>
    <source>
        <strain evidence="1">UCB-OBI-ISO-001</strain>
        <tissue evidence="1">Gonad</tissue>
    </source>
</reference>
<name>A0A0L8FL80_OCTBM</name>
<accession>A0A0L8FL80</accession>
<sequence length="62" mass="7126">MLIMKIVLRAKFQNNKGGKTPYCSPILSNLLFYGYDDSDVLPFMYVQIGAFYGIILKNLKIF</sequence>
<protein>
    <submittedName>
        <fullName evidence="1">Uncharacterized protein</fullName>
    </submittedName>
</protein>
<organism evidence="1">
    <name type="scientific">Octopus bimaculoides</name>
    <name type="common">California two-spotted octopus</name>
    <dbReference type="NCBI Taxonomy" id="37653"/>
    <lineage>
        <taxon>Eukaryota</taxon>
        <taxon>Metazoa</taxon>
        <taxon>Spiralia</taxon>
        <taxon>Lophotrochozoa</taxon>
        <taxon>Mollusca</taxon>
        <taxon>Cephalopoda</taxon>
        <taxon>Coleoidea</taxon>
        <taxon>Octopodiformes</taxon>
        <taxon>Octopoda</taxon>
        <taxon>Incirrata</taxon>
        <taxon>Octopodidae</taxon>
        <taxon>Octopus</taxon>
    </lineage>
</organism>